<dbReference type="InterPro" id="IPR033433">
    <property type="entry name" value="GtaA_N"/>
</dbReference>
<dbReference type="Pfam" id="PF16334">
    <property type="entry name" value="DUF4964"/>
    <property type="match status" value="1"/>
</dbReference>
<evidence type="ECO:0000259" key="2">
    <source>
        <dbReference type="Pfam" id="PF16335"/>
    </source>
</evidence>
<dbReference type="PANTHER" id="PTHR31987">
    <property type="entry name" value="GLUTAMINASE A-RELATED"/>
    <property type="match status" value="1"/>
</dbReference>
<accession>A0A3D9HQC9</accession>
<feature type="domain" description="Glutaminase A N-terminal" evidence="3">
    <location>
        <begin position="84"/>
        <end position="292"/>
    </location>
</feature>
<reference evidence="4 5" key="1">
    <citation type="submission" date="2018-07" db="EMBL/GenBank/DDBJ databases">
        <title>Genomic Encyclopedia of Type Strains, Phase III (KMG-III): the genomes of soil and plant-associated and newly described type strains.</title>
        <authorList>
            <person name="Whitman W."/>
        </authorList>
    </citation>
    <scope>NUCLEOTIDE SEQUENCE [LARGE SCALE GENOMIC DNA]</scope>
    <source>
        <strain evidence="4 5">CECT 7287</strain>
    </source>
</reference>
<protein>
    <submittedName>
        <fullName evidence="4">Uncharacterized protein DUF4964</fullName>
    </submittedName>
</protein>
<keyword evidence="5" id="KW-1185">Reference proteome</keyword>
<evidence type="ECO:0000313" key="4">
    <source>
        <dbReference type="EMBL" id="RED51659.1"/>
    </source>
</evidence>
<dbReference type="InterPro" id="IPR052743">
    <property type="entry name" value="Glutaminase_GtaA"/>
</dbReference>
<feature type="domain" description="Glutaminase A central" evidence="2">
    <location>
        <begin position="301"/>
        <end position="638"/>
    </location>
</feature>
<dbReference type="EMBL" id="QRDZ01000067">
    <property type="protein sequence ID" value="RED51659.1"/>
    <property type="molecule type" value="Genomic_DNA"/>
</dbReference>
<evidence type="ECO:0000313" key="5">
    <source>
        <dbReference type="Proteomes" id="UP000256977"/>
    </source>
</evidence>
<feature type="domain" description="DUF4964" evidence="1">
    <location>
        <begin position="3"/>
        <end position="58"/>
    </location>
</feature>
<gene>
    <name evidence="4" type="ORF">DFP98_1676</name>
</gene>
<evidence type="ECO:0000259" key="1">
    <source>
        <dbReference type="Pfam" id="PF16334"/>
    </source>
</evidence>
<dbReference type="Pfam" id="PF17168">
    <property type="entry name" value="DUF5127"/>
    <property type="match status" value="1"/>
</dbReference>
<organism evidence="4 5">
    <name type="scientific">Cohnella phaseoli</name>
    <dbReference type="NCBI Taxonomy" id="456490"/>
    <lineage>
        <taxon>Bacteria</taxon>
        <taxon>Bacillati</taxon>
        <taxon>Bacillota</taxon>
        <taxon>Bacilli</taxon>
        <taxon>Bacillales</taxon>
        <taxon>Paenibacillaceae</taxon>
        <taxon>Cohnella</taxon>
    </lineage>
</organism>
<dbReference type="InterPro" id="IPR032514">
    <property type="entry name" value="GtaA_central"/>
</dbReference>
<dbReference type="RefSeq" id="WP_116065951.1">
    <property type="nucleotide sequence ID" value="NZ_QRDZ01000067.1"/>
</dbReference>
<name>A0A3D9HQC9_9BACL</name>
<dbReference type="InterPro" id="IPR032515">
    <property type="entry name" value="DUF4964"/>
</dbReference>
<comment type="caution">
    <text evidence="4">The sequence shown here is derived from an EMBL/GenBank/DDBJ whole genome shotgun (WGS) entry which is preliminary data.</text>
</comment>
<dbReference type="AlphaFoldDB" id="A0A3D9HQC9"/>
<dbReference type="Proteomes" id="UP000256977">
    <property type="component" value="Unassembled WGS sequence"/>
</dbReference>
<dbReference type="OrthoDB" id="175993at2"/>
<sequence length="640" mass="73412">MSFRPSAVPLITVDPYFSIWSFADHLYDDHTRHWTGQRNGMLGLIKIDGVTYRFMGKVEAFGERYYAEPQVIPQIKVEIQPLTTIYTFANEQVELTLKFMTPLLPDQLHILSRPASYITYDIAIRDGQEHNIEVYFDVSGECCINTMDQKVVFRRGADSVYCGNAEQEPLNASGDHIRIDWGYLHVAHPGAFVSDYDGRHHFLANKEVVRVDTEGETALPASEYRCIALISDKLSDTICLAYDDIKSIEYFGEQIDAYYKKEYGTFDNMLKHAVSDFEQVRSLASEFEEKLNGETAKVNRYYADIAALAYRQTIAAHKLVLHEDEALFLSKECFSNGCIATLDVTYPSIPLFLKYNPELVKGMLRPILKYARSDAWKFDFAPHDCGQYPLCNGQVYGDNKLEDQMPVEECGNMLLSVAALSRYEGSNEFALKEKELLDKWADYLTEFGYDPGNQLCTDDFAGHLAHNCNLSMKAIVALGAYGKLVQEEKYVRAAQAMADRWSAEARKEEGSLLAFDQPDSWSIKYNIVWDKLLGIGLFDQEVYESEIRLYSQKMNRYGLPLDSRSDYTKLDWLAWTTVFTDNGEYSERLYKSIWDFISETVERVPITDWYYSSTPHQVKYSRYTGFQNRTVLGGLYINLL</sequence>
<dbReference type="PANTHER" id="PTHR31987:SF1">
    <property type="entry name" value="GLUTAMINASE A"/>
    <property type="match status" value="1"/>
</dbReference>
<dbReference type="Pfam" id="PF16335">
    <property type="entry name" value="GtaA_6_Hairpin"/>
    <property type="match status" value="1"/>
</dbReference>
<evidence type="ECO:0000259" key="3">
    <source>
        <dbReference type="Pfam" id="PF17168"/>
    </source>
</evidence>
<proteinExistence type="predicted"/>